<sequence>MTLEDDYPFGDDLLFRGNGPTLRKLYIPFRMLVKNVLGRFNYPRANISFRRLNALRDDSDDEDENGWSDDYDYDLDNMIYCIDCGLMRDECGCDNYFDIIRSSNGGKNVKDKPDLAKKVAAVAVQIAVLCPNFRHVVLPREVRGEFSREVTLANANGPFVTYANRLSRLIYQDKLLQ</sequence>
<proteinExistence type="predicted"/>
<name>A0A9W8GH73_9FUNG</name>
<dbReference type="Proteomes" id="UP001151516">
    <property type="component" value="Unassembled WGS sequence"/>
</dbReference>
<keyword evidence="2" id="KW-1185">Reference proteome</keyword>
<protein>
    <submittedName>
        <fullName evidence="1">Uncharacterized protein</fullName>
    </submittedName>
</protein>
<dbReference type="EMBL" id="JANBTX010000272">
    <property type="protein sequence ID" value="KAJ2683628.1"/>
    <property type="molecule type" value="Genomic_DNA"/>
</dbReference>
<comment type="caution">
    <text evidence="1">The sequence shown here is derived from an EMBL/GenBank/DDBJ whole genome shotgun (WGS) entry which is preliminary data.</text>
</comment>
<accession>A0A9W8GH73</accession>
<evidence type="ECO:0000313" key="1">
    <source>
        <dbReference type="EMBL" id="KAJ2683628.1"/>
    </source>
</evidence>
<evidence type="ECO:0000313" key="2">
    <source>
        <dbReference type="Proteomes" id="UP001151516"/>
    </source>
</evidence>
<dbReference type="OrthoDB" id="5574744at2759"/>
<organism evidence="1 2">
    <name type="scientific">Coemansia spiralis</name>
    <dbReference type="NCBI Taxonomy" id="417178"/>
    <lineage>
        <taxon>Eukaryota</taxon>
        <taxon>Fungi</taxon>
        <taxon>Fungi incertae sedis</taxon>
        <taxon>Zoopagomycota</taxon>
        <taxon>Kickxellomycotina</taxon>
        <taxon>Kickxellomycetes</taxon>
        <taxon>Kickxellales</taxon>
        <taxon>Kickxellaceae</taxon>
        <taxon>Coemansia</taxon>
    </lineage>
</organism>
<gene>
    <name evidence="1" type="ORF">IWW39_005388</name>
</gene>
<reference evidence="1" key="1">
    <citation type="submission" date="2022-07" db="EMBL/GenBank/DDBJ databases">
        <title>Phylogenomic reconstructions and comparative analyses of Kickxellomycotina fungi.</title>
        <authorList>
            <person name="Reynolds N.K."/>
            <person name="Stajich J.E."/>
            <person name="Barry K."/>
            <person name="Grigoriev I.V."/>
            <person name="Crous P."/>
            <person name="Smith M.E."/>
        </authorList>
    </citation>
    <scope>NUCLEOTIDE SEQUENCE</scope>
    <source>
        <strain evidence="1">CBS 109367</strain>
    </source>
</reference>
<dbReference type="AlphaFoldDB" id="A0A9W8GH73"/>